<feature type="region of interest" description="Disordered" evidence="1">
    <location>
        <begin position="829"/>
        <end position="848"/>
    </location>
</feature>
<dbReference type="RefSeq" id="WP_138085794.1">
    <property type="nucleotide sequence ID" value="NZ_VAUV01000006.1"/>
</dbReference>
<accession>A0A5R8KG84</accession>
<name>A0A5R8KG84_9BACT</name>
<feature type="compositionally biased region" description="Polar residues" evidence="1">
    <location>
        <begin position="835"/>
        <end position="847"/>
    </location>
</feature>
<protein>
    <submittedName>
        <fullName evidence="2">Verru_Chthon cassette protein A</fullName>
    </submittedName>
</protein>
<comment type="caution">
    <text evidence="2">The sequence shown here is derived from an EMBL/GenBank/DDBJ whole genome shotgun (WGS) entry which is preliminary data.</text>
</comment>
<keyword evidence="3" id="KW-1185">Reference proteome</keyword>
<proteinExistence type="predicted"/>
<reference evidence="2 3" key="1">
    <citation type="submission" date="2019-05" db="EMBL/GenBank/DDBJ databases">
        <title>Verrucobacter flavum gen. nov., sp. nov. a new member of the family Verrucomicrobiaceae.</title>
        <authorList>
            <person name="Szuroczki S."/>
            <person name="Abbaszade G."/>
            <person name="Szabo A."/>
            <person name="Felfoldi T."/>
            <person name="Schumann P."/>
            <person name="Boka K."/>
            <person name="Keki Z."/>
            <person name="Toumi M."/>
            <person name="Toth E."/>
        </authorList>
    </citation>
    <scope>NUCLEOTIDE SEQUENCE [LARGE SCALE GENOMIC DNA]</scope>
    <source>
        <strain evidence="2 3">MG-N-17</strain>
    </source>
</reference>
<evidence type="ECO:0000256" key="1">
    <source>
        <dbReference type="SAM" id="MobiDB-lite"/>
    </source>
</evidence>
<sequence length="1287" mass="139421">MKKSNRRAQMGKREKGVALVIVLSCLLLVSGLVLSFFLSISTETKASKLADSGGRSQSLVDTAVNIVMAQIREATSQGSQIAWASQPGMIRTWGDSASNVASSTPRTNYKLYSAERMTWTNTGTAFDPDVDVPPAWSSTPSLFADINQPVLNLQGTKQYPIVDPSSLDLAETERPKGFRIDAPPLATVGPSGAEVNEAPMPVRWLYMLRDGSLTSPTGGGTAGNDGTGGTATWVGSANPPTRENPIVGRLAFWTDDETSKVNINTAAGDRWEPEGTGIYGPEAGSYWAPPHTGTAFDREGLANRSPAQFEYQRYSGHPATTYLSAVIPNLTREQIGQIAPRMQMGGSNGGRVIPTEVVTLDDDRLYASVDELIFTPESGGTTRTMQTGITQAQLDRSRFFLTATSRAPEVSLFNKPRVSMWPVHRNNDATWRTAFDRLIAFCSETANGGKYYFARELSTSPTNDYDNIPRNGEVYNYLRDLMEQNVPGYGGNFLNKYPVPPGGNASDRDQILTSIMDYVRSTNLYDDNLHPGQYPATGQNKQFAGRRGSAGGVGDPGFGQVAPIHAANTNTAGFGRYYSLSEAGLVLIATADGSGDPAEDDNLNKAKIASNVTANRSLGGSLLTSGQKRIEAMFMMELFCPSRGANYIRPSMQIRVTGLENLRINSTIPLGFPADGIVSLNTAASSMFHGRAWGGTAGYRLPLVVGGSQRRIPARGPMAADTGLNDQNVYPFISAPVTVPATGNLRLTSVGPVTVRIYAGHTPTVTDSSIPLQTIQLQFPPILSMPSPELIATGTDTAPNSSAGTPSAEATTRENWWSFSNDGAFSGKPGRLHQASRNPGTSTTNPYAGSIFRQGDIVKTLMPLHGDYRLIAGRKEVPVEVFERHPNYATPGIRMAHTFTETIGSNFVQGGFTTGKLLSLPGVVYSSNTAPDVPTEAGSEAATATGDWDTGIATYTDGPYINKPDEGNGSRNLVNGTPEVPYYDRTEQFAEPGPTFFSPNRQVSSPVMFGSLPTGIQANVPWQTLLFRPHTGTGATHKGVGTATDPPDHLLLDLFWMPVVEPYAVSEPFSTAGKINMNYQMMPFTYIHRSTGLHALFRSERVVAIPNANSTNYKGSAANLPETFRQRINAEETLRQFELRFNNGADVFKSASEICELFLVPEGQTFSAAAMRDFWNNHALTGDNLKERPYSALYPRLTTKSNTYTVHYRVQTLAQAVRSRGTDATAWATWNENTDVVASEIRGSTTLERYIDPLDPSLVDFASPSVGEASLDDYYRFRIISTKRFTP</sequence>
<evidence type="ECO:0000313" key="2">
    <source>
        <dbReference type="EMBL" id="TLD70965.1"/>
    </source>
</evidence>
<dbReference type="NCBIfam" id="TIGR02600">
    <property type="entry name" value="Verru_Chthon_A"/>
    <property type="match status" value="1"/>
</dbReference>
<organism evidence="2 3">
    <name type="scientific">Phragmitibacter flavus</name>
    <dbReference type="NCBI Taxonomy" id="2576071"/>
    <lineage>
        <taxon>Bacteria</taxon>
        <taxon>Pseudomonadati</taxon>
        <taxon>Verrucomicrobiota</taxon>
        <taxon>Verrucomicrobiia</taxon>
        <taxon>Verrucomicrobiales</taxon>
        <taxon>Verrucomicrobiaceae</taxon>
        <taxon>Phragmitibacter</taxon>
    </lineage>
</organism>
<feature type="compositionally biased region" description="Gly residues" evidence="1">
    <location>
        <begin position="217"/>
        <end position="229"/>
    </location>
</feature>
<gene>
    <name evidence="2" type="primary">vccA</name>
    <name evidence="2" type="ORF">FEM03_08580</name>
</gene>
<dbReference type="InterPro" id="IPR019840">
    <property type="entry name" value="Verru/Chthon_A"/>
</dbReference>
<dbReference type="OrthoDB" id="173935at2"/>
<dbReference type="EMBL" id="VAUV01000006">
    <property type="protein sequence ID" value="TLD70965.1"/>
    <property type="molecule type" value="Genomic_DNA"/>
</dbReference>
<feature type="region of interest" description="Disordered" evidence="1">
    <location>
        <begin position="215"/>
        <end position="241"/>
    </location>
</feature>
<evidence type="ECO:0000313" key="3">
    <source>
        <dbReference type="Proteomes" id="UP000306196"/>
    </source>
</evidence>
<dbReference type="Proteomes" id="UP000306196">
    <property type="component" value="Unassembled WGS sequence"/>
</dbReference>